<dbReference type="InterPro" id="IPR003848">
    <property type="entry name" value="DUF218"/>
</dbReference>
<evidence type="ECO:0000313" key="4">
    <source>
        <dbReference type="Proteomes" id="UP000247811"/>
    </source>
</evidence>
<gene>
    <name evidence="3" type="ORF">C7444_10240</name>
</gene>
<feature type="domain" description="DUF218" evidence="2">
    <location>
        <begin position="90"/>
        <end position="257"/>
    </location>
</feature>
<accession>A0A318H435</accession>
<dbReference type="GO" id="GO:0000270">
    <property type="term" value="P:peptidoglycan metabolic process"/>
    <property type="evidence" value="ECO:0007669"/>
    <property type="project" value="TreeGrafter"/>
</dbReference>
<dbReference type="Pfam" id="PF02698">
    <property type="entry name" value="DUF218"/>
    <property type="match status" value="1"/>
</dbReference>
<evidence type="ECO:0000256" key="1">
    <source>
        <dbReference type="SAM" id="Phobius"/>
    </source>
</evidence>
<dbReference type="Proteomes" id="UP000247811">
    <property type="component" value="Unassembled WGS sequence"/>
</dbReference>
<organism evidence="3 4">
    <name type="scientific">Sphaerotilus hippei</name>
    <dbReference type="NCBI Taxonomy" id="744406"/>
    <lineage>
        <taxon>Bacteria</taxon>
        <taxon>Pseudomonadati</taxon>
        <taxon>Pseudomonadota</taxon>
        <taxon>Betaproteobacteria</taxon>
        <taxon>Burkholderiales</taxon>
        <taxon>Sphaerotilaceae</taxon>
        <taxon>Sphaerotilus</taxon>
    </lineage>
</organism>
<dbReference type="EMBL" id="QJJS01000002">
    <property type="protein sequence ID" value="PXW98563.1"/>
    <property type="molecule type" value="Genomic_DNA"/>
</dbReference>
<protein>
    <submittedName>
        <fullName evidence="3">Uncharacterized SAM-binding protein YcdF (DUF218 family)</fullName>
    </submittedName>
</protein>
<evidence type="ECO:0000259" key="2">
    <source>
        <dbReference type="Pfam" id="PF02698"/>
    </source>
</evidence>
<dbReference type="GO" id="GO:0043164">
    <property type="term" value="P:Gram-negative-bacterium-type cell wall biogenesis"/>
    <property type="evidence" value="ECO:0007669"/>
    <property type="project" value="TreeGrafter"/>
</dbReference>
<dbReference type="GO" id="GO:0005886">
    <property type="term" value="C:plasma membrane"/>
    <property type="evidence" value="ECO:0007669"/>
    <property type="project" value="TreeGrafter"/>
</dbReference>
<dbReference type="PANTHER" id="PTHR30336">
    <property type="entry name" value="INNER MEMBRANE PROTEIN, PROBABLE PERMEASE"/>
    <property type="match status" value="1"/>
</dbReference>
<dbReference type="RefSeq" id="WP_170130599.1">
    <property type="nucleotide sequence ID" value="NZ_QJJS01000002.1"/>
</dbReference>
<proteinExistence type="predicted"/>
<keyword evidence="4" id="KW-1185">Reference proteome</keyword>
<dbReference type="Gene3D" id="3.40.50.620">
    <property type="entry name" value="HUPs"/>
    <property type="match status" value="1"/>
</dbReference>
<dbReference type="CDD" id="cd06259">
    <property type="entry name" value="YdcF-like"/>
    <property type="match status" value="1"/>
</dbReference>
<dbReference type="InterPro" id="IPR051599">
    <property type="entry name" value="Cell_Envelope_Assoc"/>
</dbReference>
<keyword evidence="1" id="KW-0472">Membrane</keyword>
<reference evidence="3 4" key="1">
    <citation type="submission" date="2018-05" db="EMBL/GenBank/DDBJ databases">
        <title>Genomic Encyclopedia of Type Strains, Phase IV (KMG-IV): sequencing the most valuable type-strain genomes for metagenomic binning, comparative biology and taxonomic classification.</title>
        <authorList>
            <person name="Goeker M."/>
        </authorList>
    </citation>
    <scope>NUCLEOTIDE SEQUENCE [LARGE SCALE GENOMIC DNA]</scope>
    <source>
        <strain evidence="3 4">DSM 566</strain>
    </source>
</reference>
<feature type="transmembrane region" description="Helical" evidence="1">
    <location>
        <begin position="6"/>
        <end position="29"/>
    </location>
</feature>
<dbReference type="InterPro" id="IPR014729">
    <property type="entry name" value="Rossmann-like_a/b/a_fold"/>
</dbReference>
<sequence>MNSLYALKPFITALLMPPTSLLLMLGACLAWRRTTRWTRPVAAALLVLLWLSACQGSGRWLVRDVLRPPAALDRPALAALAAGPDGPSTAVIVLGAGRYGAAPEFLDQPDLTPNGLARLRYGMWLSRQLQQPLGYSGGVGWAQKDGPSEADAAARIVRDEWGGTLRWAEGRSRDTRENADFSVPLLRADGVRRIVLVTHAWHMPRALAHFRRAAGSGIEVVAAPFGFPGEDERSLLDWIPSTSGVLTVQWVVRELLGRAAGA</sequence>
<keyword evidence="1" id="KW-0812">Transmembrane</keyword>
<keyword evidence="1" id="KW-1133">Transmembrane helix</keyword>
<dbReference type="AlphaFoldDB" id="A0A318H435"/>
<dbReference type="PANTHER" id="PTHR30336:SF4">
    <property type="entry name" value="ENVELOPE BIOGENESIS FACTOR ELYC"/>
    <property type="match status" value="1"/>
</dbReference>
<evidence type="ECO:0000313" key="3">
    <source>
        <dbReference type="EMBL" id="PXW98563.1"/>
    </source>
</evidence>
<comment type="caution">
    <text evidence="3">The sequence shown here is derived from an EMBL/GenBank/DDBJ whole genome shotgun (WGS) entry which is preliminary data.</text>
</comment>
<name>A0A318H435_9BURK</name>